<dbReference type="SUPFAM" id="SSF49879">
    <property type="entry name" value="SMAD/FHA domain"/>
    <property type="match status" value="1"/>
</dbReference>
<keyword evidence="3" id="KW-1185">Reference proteome</keyword>
<dbReference type="RefSeq" id="WP_194115499.1">
    <property type="nucleotide sequence ID" value="NZ_JADFUA010000003.1"/>
</dbReference>
<comment type="caution">
    <text evidence="2">The sequence shown here is derived from an EMBL/GenBank/DDBJ whole genome shotgun (WGS) entry which is preliminary data.</text>
</comment>
<dbReference type="InterPro" id="IPR000253">
    <property type="entry name" value="FHA_dom"/>
</dbReference>
<accession>A0A8J7FQQ0</accession>
<reference evidence="2 3" key="1">
    <citation type="submission" date="2020-10" db="EMBL/GenBank/DDBJ databases">
        <title>The genome sequence of Chitinilyticum litopenaei 4Y14.</title>
        <authorList>
            <person name="Liu Y."/>
        </authorList>
    </citation>
    <scope>NUCLEOTIDE SEQUENCE [LARGE SCALE GENOMIC DNA]</scope>
    <source>
        <strain evidence="2 3">4Y14</strain>
    </source>
</reference>
<dbReference type="CDD" id="cd00060">
    <property type="entry name" value="FHA"/>
    <property type="match status" value="1"/>
</dbReference>
<dbReference type="AlphaFoldDB" id="A0A8J7FQQ0"/>
<dbReference type="Pfam" id="PF00498">
    <property type="entry name" value="FHA"/>
    <property type="match status" value="1"/>
</dbReference>
<dbReference type="PANTHER" id="PTHR23308">
    <property type="entry name" value="NUCLEAR INHIBITOR OF PROTEIN PHOSPHATASE-1"/>
    <property type="match status" value="1"/>
</dbReference>
<gene>
    <name evidence="2" type="ORF">INR99_06425</name>
</gene>
<organism evidence="2 3">
    <name type="scientific">Chitinilyticum piscinae</name>
    <dbReference type="NCBI Taxonomy" id="2866724"/>
    <lineage>
        <taxon>Bacteria</taxon>
        <taxon>Pseudomonadati</taxon>
        <taxon>Pseudomonadota</taxon>
        <taxon>Betaproteobacteria</taxon>
        <taxon>Neisseriales</taxon>
        <taxon>Chitinibacteraceae</taxon>
        <taxon>Chitinilyticum</taxon>
    </lineage>
</organism>
<dbReference type="Proteomes" id="UP000604481">
    <property type="component" value="Unassembled WGS sequence"/>
</dbReference>
<proteinExistence type="predicted"/>
<evidence type="ECO:0000313" key="3">
    <source>
        <dbReference type="Proteomes" id="UP000604481"/>
    </source>
</evidence>
<evidence type="ECO:0000259" key="1">
    <source>
        <dbReference type="PROSITE" id="PS50006"/>
    </source>
</evidence>
<evidence type="ECO:0000313" key="2">
    <source>
        <dbReference type="EMBL" id="MBE9608976.1"/>
    </source>
</evidence>
<dbReference type="PROSITE" id="PS50006">
    <property type="entry name" value="FHA_DOMAIN"/>
    <property type="match status" value="1"/>
</dbReference>
<dbReference type="EMBL" id="JADFUA010000003">
    <property type="protein sequence ID" value="MBE9608976.1"/>
    <property type="molecule type" value="Genomic_DNA"/>
</dbReference>
<feature type="domain" description="FHA" evidence="1">
    <location>
        <begin position="23"/>
        <end position="72"/>
    </location>
</feature>
<dbReference type="InterPro" id="IPR008984">
    <property type="entry name" value="SMAD_FHA_dom_sf"/>
</dbReference>
<sequence length="229" mass="24773">MAKLILSQDGAVLKEFRLHGLRTSIGRRAGNDIVIDNRSVSGQHAVIEQDSSGFVLNDLNSTNGTMINGIAVMQHHLRHGDVVRFGKAEFIFQVDGTVSTTRNTRVHSSVKPKIDPAALQARETDPAVAAILANTVRASQPLPEALLEVMTGSNAGRQMPLVKSATTLGKAGVQVALINRTVRGFTLMHVEGEERPRVNGRDMGLQSHTLQEGDVIDLLGVQMRFRAKA</sequence>
<dbReference type="SMART" id="SM00240">
    <property type="entry name" value="FHA"/>
    <property type="match status" value="1"/>
</dbReference>
<protein>
    <submittedName>
        <fullName evidence="2">FHA domain-containing protein</fullName>
    </submittedName>
</protein>
<dbReference type="InterPro" id="IPR050923">
    <property type="entry name" value="Cell_Proc_Reg/RNA_Proc"/>
</dbReference>
<name>A0A8J7FQQ0_9NEIS</name>
<dbReference type="Gene3D" id="2.60.200.20">
    <property type="match status" value="1"/>
</dbReference>